<proteinExistence type="predicted"/>
<dbReference type="Gene3D" id="3.40.109.10">
    <property type="entry name" value="NADH Oxidase"/>
    <property type="match status" value="1"/>
</dbReference>
<dbReference type="Pfam" id="PF00881">
    <property type="entry name" value="Nitroreductase"/>
    <property type="match status" value="1"/>
</dbReference>
<name>A0ABS2DSJ3_9BURK</name>
<sequence length="185" mass="20108">MTRPEFAQQIASRRSTSPKHLLEPSPSADVLEAAAAAAFAAPSHFSVFPVRFVIIENRERLAHLFEAELPADADAEKHAKAAGKAKKGPMQIAVVIAENPNDTPRERMERSMTAGAALANFLNVLHKAGFGGKTVSGRAFRAPDGLYDPEKETLAAFIICGTPDEEARCAFAQPRETSKTFFSRW</sequence>
<protein>
    <submittedName>
        <fullName evidence="3">Nitroreductase family protein</fullName>
    </submittedName>
</protein>
<organism evidence="3 4">
    <name type="scientific">Sutterella massiliensis</name>
    <dbReference type="NCBI Taxonomy" id="1816689"/>
    <lineage>
        <taxon>Bacteria</taxon>
        <taxon>Pseudomonadati</taxon>
        <taxon>Pseudomonadota</taxon>
        <taxon>Betaproteobacteria</taxon>
        <taxon>Burkholderiales</taxon>
        <taxon>Sutterellaceae</taxon>
        <taxon>Sutterella</taxon>
    </lineage>
</organism>
<dbReference type="RefSeq" id="WP_205102585.1">
    <property type="nucleotide sequence ID" value="NZ_JACJJC010000008.1"/>
</dbReference>
<evidence type="ECO:0000313" key="3">
    <source>
        <dbReference type="EMBL" id="MBM6704112.1"/>
    </source>
</evidence>
<evidence type="ECO:0000259" key="2">
    <source>
        <dbReference type="Pfam" id="PF00881"/>
    </source>
</evidence>
<feature type="region of interest" description="Disordered" evidence="1">
    <location>
        <begin position="1"/>
        <end position="24"/>
    </location>
</feature>
<gene>
    <name evidence="3" type="ORF">H6A60_06390</name>
</gene>
<feature type="domain" description="Nitroreductase" evidence="2">
    <location>
        <begin position="10"/>
        <end position="150"/>
    </location>
</feature>
<evidence type="ECO:0000256" key="1">
    <source>
        <dbReference type="SAM" id="MobiDB-lite"/>
    </source>
</evidence>
<dbReference type="PANTHER" id="PTHR43821:SF1">
    <property type="entry name" value="NAD(P)H NITROREDUCTASE YDJA-RELATED"/>
    <property type="match status" value="1"/>
</dbReference>
<reference evidence="3 4" key="1">
    <citation type="journal article" date="2021" name="Sci. Rep.">
        <title>The distribution of antibiotic resistance genes in chicken gut microbiota commensals.</title>
        <authorList>
            <person name="Juricova H."/>
            <person name="Matiasovicova J."/>
            <person name="Kubasova T."/>
            <person name="Cejkova D."/>
            <person name="Rychlik I."/>
        </authorList>
    </citation>
    <scope>NUCLEOTIDE SEQUENCE [LARGE SCALE GENOMIC DNA]</scope>
    <source>
        <strain evidence="3 4">An829</strain>
    </source>
</reference>
<dbReference type="EMBL" id="JACJJC010000008">
    <property type="protein sequence ID" value="MBM6704112.1"/>
    <property type="molecule type" value="Genomic_DNA"/>
</dbReference>
<dbReference type="PANTHER" id="PTHR43821">
    <property type="entry name" value="NAD(P)H NITROREDUCTASE YDJA-RELATED"/>
    <property type="match status" value="1"/>
</dbReference>
<dbReference type="Proteomes" id="UP000715095">
    <property type="component" value="Unassembled WGS sequence"/>
</dbReference>
<dbReference type="SUPFAM" id="SSF55469">
    <property type="entry name" value="FMN-dependent nitroreductase-like"/>
    <property type="match status" value="1"/>
</dbReference>
<accession>A0ABS2DSJ3</accession>
<comment type="caution">
    <text evidence="3">The sequence shown here is derived from an EMBL/GenBank/DDBJ whole genome shotgun (WGS) entry which is preliminary data.</text>
</comment>
<evidence type="ECO:0000313" key="4">
    <source>
        <dbReference type="Proteomes" id="UP000715095"/>
    </source>
</evidence>
<dbReference type="InterPro" id="IPR029479">
    <property type="entry name" value="Nitroreductase"/>
</dbReference>
<dbReference type="InterPro" id="IPR000415">
    <property type="entry name" value="Nitroreductase-like"/>
</dbReference>
<dbReference type="InterPro" id="IPR052530">
    <property type="entry name" value="NAD(P)H_nitroreductase"/>
</dbReference>
<keyword evidence="4" id="KW-1185">Reference proteome</keyword>